<evidence type="ECO:0000256" key="5">
    <source>
        <dbReference type="ARBA" id="ARBA00022990"/>
    </source>
</evidence>
<keyword evidence="11" id="KW-0812">Transmembrane</keyword>
<keyword evidence="6" id="KW-0805">Transcription regulation</keyword>
<dbReference type="SMART" id="SM01250">
    <property type="entry name" value="KAT11"/>
    <property type="match status" value="1"/>
</dbReference>
<evidence type="ECO:0000256" key="3">
    <source>
        <dbReference type="ARBA" id="ARBA00022679"/>
    </source>
</evidence>
<keyword evidence="4" id="KW-0227">DNA damage</keyword>
<name>A0ABP0C161_9PEZI</name>
<evidence type="ECO:0000256" key="7">
    <source>
        <dbReference type="ARBA" id="ARBA00023163"/>
    </source>
</evidence>
<dbReference type="EMBL" id="CAWUHC010000053">
    <property type="protein sequence ID" value="CAK7225390.1"/>
    <property type="molecule type" value="Genomic_DNA"/>
</dbReference>
<gene>
    <name evidence="12" type="ORF">SBRCBS47491_005873</name>
</gene>
<keyword evidence="5" id="KW-0007">Acetylation</keyword>
<keyword evidence="8" id="KW-0539">Nucleus</keyword>
<dbReference type="Pfam" id="PF08214">
    <property type="entry name" value="HAT_KAT11"/>
    <property type="match status" value="1"/>
</dbReference>
<evidence type="ECO:0000256" key="10">
    <source>
        <dbReference type="SAM" id="MobiDB-lite"/>
    </source>
</evidence>
<dbReference type="EC" id="2.3.1.48" evidence="2"/>
<feature type="region of interest" description="Disordered" evidence="10">
    <location>
        <begin position="341"/>
        <end position="366"/>
    </location>
</feature>
<dbReference type="PROSITE" id="PS51728">
    <property type="entry name" value="RTT109_HAT"/>
    <property type="match status" value="1"/>
</dbReference>
<keyword evidence="13" id="KW-1185">Reference proteome</keyword>
<keyword evidence="3" id="KW-0808">Transferase</keyword>
<proteinExistence type="predicted"/>
<dbReference type="PANTHER" id="PTHR31571:SF2">
    <property type="entry name" value="HISTONE ACETYLTRANSFERASE RTT109"/>
    <property type="match status" value="1"/>
</dbReference>
<evidence type="ECO:0000256" key="1">
    <source>
        <dbReference type="ARBA" id="ARBA00004123"/>
    </source>
</evidence>
<keyword evidence="11" id="KW-0472">Membrane</keyword>
<feature type="compositionally biased region" description="Basic and acidic residues" evidence="10">
    <location>
        <begin position="273"/>
        <end position="294"/>
    </location>
</feature>
<comment type="caution">
    <text evidence="12">The sequence shown here is derived from an EMBL/GenBank/DDBJ whole genome shotgun (WGS) entry which is preliminary data.</text>
</comment>
<reference evidence="12 13" key="1">
    <citation type="submission" date="2024-01" db="EMBL/GenBank/DDBJ databases">
        <authorList>
            <person name="Allen C."/>
            <person name="Tagirdzhanova G."/>
        </authorList>
    </citation>
    <scope>NUCLEOTIDE SEQUENCE [LARGE SCALE GENOMIC DNA]</scope>
</reference>
<feature type="transmembrane region" description="Helical" evidence="11">
    <location>
        <begin position="79"/>
        <end position="100"/>
    </location>
</feature>
<comment type="subcellular location">
    <subcellularLocation>
        <location evidence="1">Nucleus</location>
    </subcellularLocation>
</comment>
<evidence type="ECO:0000313" key="13">
    <source>
        <dbReference type="Proteomes" id="UP001642406"/>
    </source>
</evidence>
<feature type="region of interest" description="Disordered" evidence="10">
    <location>
        <begin position="270"/>
        <end position="296"/>
    </location>
</feature>
<dbReference type="InterPro" id="IPR013178">
    <property type="entry name" value="Histone_AcTrfase_Rtt109/CBP"/>
</dbReference>
<evidence type="ECO:0000313" key="12">
    <source>
        <dbReference type="EMBL" id="CAK7225390.1"/>
    </source>
</evidence>
<keyword evidence="11" id="KW-1133">Transmembrane helix</keyword>
<evidence type="ECO:0000256" key="9">
    <source>
        <dbReference type="ARBA" id="ARBA00048940"/>
    </source>
</evidence>
<sequence length="553" mass="61572">MADDLSLRLAAVLPIGHVFSVYHLSTPPTRTDALFHAPPGQRPDRTYIESHFLAVTITANEGAATSQEKTKKETQNGEVIAFALEIFVFTTAFATTFFVAKADSSGYLHLLNLPKGTPSPIRAVTSTFLTYLVEQRQRPGVQTVVSLFARSQSQYLFPGSVDNEGKHVLDDRGLVKWWCRVLDPLLEEGGGEERDKGARGYLVVPGLDQYETRTFLPRRPGSTPSPHWTLGHPLESISHYCQDDNIPPPRCLIPRYPDDPKARYLDELDDEAERGHEKKKSDGGKGEKDTKETRQVWNGQWKSVRSLDQFWEMMAFRQECSSGRLTGFLWVVFPTVDKGKTSSKTAVKEEQASKTEKKDKKKKKRKVLRGYIVSRRPRPKTQQRNLLAARPANTPYYRWPVAGRGRLLVNENDYKRINELLLQLDFSTLEKGVNSTRRWVQEAGVGTGDWRMSVEGKQATVATSATNGHAKVAATGVTDLSSLVKRKRAPSEADNRADTPENEAASTNGVNVLSAGLVRKKQKNVESVPEEQAPAAPAVNVLSAGLVRKKPKA</sequence>
<evidence type="ECO:0000256" key="8">
    <source>
        <dbReference type="ARBA" id="ARBA00023242"/>
    </source>
</evidence>
<evidence type="ECO:0000256" key="2">
    <source>
        <dbReference type="ARBA" id="ARBA00013184"/>
    </source>
</evidence>
<evidence type="ECO:0000256" key="11">
    <source>
        <dbReference type="SAM" id="Phobius"/>
    </source>
</evidence>
<feature type="compositionally biased region" description="Basic and acidic residues" evidence="10">
    <location>
        <begin position="489"/>
        <end position="499"/>
    </location>
</feature>
<dbReference type="Proteomes" id="UP001642406">
    <property type="component" value="Unassembled WGS sequence"/>
</dbReference>
<dbReference type="InterPro" id="IPR051236">
    <property type="entry name" value="HAT_RTT109-like"/>
</dbReference>
<protein>
    <recommendedName>
        <fullName evidence="2">histone acetyltransferase</fullName>
        <ecNumber evidence="2">2.3.1.48</ecNumber>
    </recommendedName>
</protein>
<feature type="compositionally biased region" description="Basic and acidic residues" evidence="10">
    <location>
        <begin position="346"/>
        <end position="358"/>
    </location>
</feature>
<dbReference type="InterPro" id="IPR016849">
    <property type="entry name" value="Rtt109"/>
</dbReference>
<organism evidence="12 13">
    <name type="scientific">Sporothrix bragantina</name>
    <dbReference type="NCBI Taxonomy" id="671064"/>
    <lineage>
        <taxon>Eukaryota</taxon>
        <taxon>Fungi</taxon>
        <taxon>Dikarya</taxon>
        <taxon>Ascomycota</taxon>
        <taxon>Pezizomycotina</taxon>
        <taxon>Sordariomycetes</taxon>
        <taxon>Sordariomycetidae</taxon>
        <taxon>Ophiostomatales</taxon>
        <taxon>Ophiostomataceae</taxon>
        <taxon>Sporothrix</taxon>
    </lineage>
</organism>
<evidence type="ECO:0000256" key="6">
    <source>
        <dbReference type="ARBA" id="ARBA00023015"/>
    </source>
</evidence>
<dbReference type="PANTHER" id="PTHR31571">
    <property type="entry name" value="ALTERED INHERITANCE OF MITOCHONDRIA PROTEIN 6"/>
    <property type="match status" value="1"/>
</dbReference>
<accession>A0ABP0C161</accession>
<feature type="region of interest" description="Disordered" evidence="10">
    <location>
        <begin position="483"/>
        <end position="510"/>
    </location>
</feature>
<evidence type="ECO:0000256" key="4">
    <source>
        <dbReference type="ARBA" id="ARBA00022763"/>
    </source>
</evidence>
<keyword evidence="7" id="KW-0804">Transcription</keyword>
<comment type="catalytic activity">
    <reaction evidence="9">
        <text>L-lysyl-[histone] + acetyl-CoA = N(6)-acetyl-L-lysyl-[histone] + CoA + H(+)</text>
        <dbReference type="Rhea" id="RHEA:21992"/>
        <dbReference type="Rhea" id="RHEA-COMP:9845"/>
        <dbReference type="Rhea" id="RHEA-COMP:11338"/>
        <dbReference type="ChEBI" id="CHEBI:15378"/>
        <dbReference type="ChEBI" id="CHEBI:29969"/>
        <dbReference type="ChEBI" id="CHEBI:57287"/>
        <dbReference type="ChEBI" id="CHEBI:57288"/>
        <dbReference type="ChEBI" id="CHEBI:61930"/>
        <dbReference type="EC" id="2.3.1.48"/>
    </reaction>
    <physiologicalReaction direction="left-to-right" evidence="9">
        <dbReference type="Rhea" id="RHEA:21993"/>
    </physiologicalReaction>
</comment>